<evidence type="ECO:0000313" key="2">
    <source>
        <dbReference type="EMBL" id="KAK8559132.1"/>
    </source>
</evidence>
<organism evidence="2 3">
    <name type="scientific">Hibiscus sabdariffa</name>
    <name type="common">roselle</name>
    <dbReference type="NCBI Taxonomy" id="183260"/>
    <lineage>
        <taxon>Eukaryota</taxon>
        <taxon>Viridiplantae</taxon>
        <taxon>Streptophyta</taxon>
        <taxon>Embryophyta</taxon>
        <taxon>Tracheophyta</taxon>
        <taxon>Spermatophyta</taxon>
        <taxon>Magnoliopsida</taxon>
        <taxon>eudicotyledons</taxon>
        <taxon>Gunneridae</taxon>
        <taxon>Pentapetalae</taxon>
        <taxon>rosids</taxon>
        <taxon>malvids</taxon>
        <taxon>Malvales</taxon>
        <taxon>Malvaceae</taxon>
        <taxon>Malvoideae</taxon>
        <taxon>Hibiscus</taxon>
    </lineage>
</organism>
<keyword evidence="1" id="KW-0175">Coiled coil</keyword>
<dbReference type="Proteomes" id="UP001472677">
    <property type="component" value="Unassembled WGS sequence"/>
</dbReference>
<gene>
    <name evidence="2" type="ORF">V6N12_042415</name>
</gene>
<comment type="caution">
    <text evidence="2">The sequence shown here is derived from an EMBL/GenBank/DDBJ whole genome shotgun (WGS) entry which is preliminary data.</text>
</comment>
<evidence type="ECO:0000256" key="1">
    <source>
        <dbReference type="SAM" id="Coils"/>
    </source>
</evidence>
<reference evidence="2 3" key="1">
    <citation type="journal article" date="2024" name="G3 (Bethesda)">
        <title>Genome assembly of Hibiscus sabdariffa L. provides insights into metabolisms of medicinal natural products.</title>
        <authorList>
            <person name="Kim T."/>
        </authorList>
    </citation>
    <scope>NUCLEOTIDE SEQUENCE [LARGE SCALE GENOMIC DNA]</scope>
    <source>
        <strain evidence="2">TK-2024</strain>
        <tissue evidence="2">Old leaves</tissue>
    </source>
</reference>
<feature type="coiled-coil region" evidence="1">
    <location>
        <begin position="4"/>
        <end position="31"/>
    </location>
</feature>
<accession>A0ABR2EER1</accession>
<dbReference type="EMBL" id="JBBPBM010000015">
    <property type="protein sequence ID" value="KAK8559132.1"/>
    <property type="molecule type" value="Genomic_DNA"/>
</dbReference>
<protein>
    <submittedName>
        <fullName evidence="2">Uncharacterized protein</fullName>
    </submittedName>
</protein>
<name>A0ABR2EER1_9ROSI</name>
<keyword evidence="3" id="KW-1185">Reference proteome</keyword>
<sequence>MYTAKEVKRQVDEAKRDASKYKRLYDDHKKQTRIKIQEMVPYQHFLINISLWSKEFRFAARESLPTFSTFPGGAKGFGLQLVNPYQHFQHFLVEQRVSACNS</sequence>
<evidence type="ECO:0000313" key="3">
    <source>
        <dbReference type="Proteomes" id="UP001472677"/>
    </source>
</evidence>
<proteinExistence type="predicted"/>